<dbReference type="PRINTS" id="PR00347">
    <property type="entry name" value="THAUMATIN"/>
</dbReference>
<dbReference type="Pfam" id="PF00314">
    <property type="entry name" value="Thaumatin"/>
    <property type="match status" value="1"/>
</dbReference>
<proteinExistence type="predicted"/>
<dbReference type="PROSITE" id="PS51367">
    <property type="entry name" value="THAUMATIN_2"/>
    <property type="match status" value="1"/>
</dbReference>
<evidence type="ECO:0000313" key="1">
    <source>
        <dbReference type="EMBL" id="KAK4783219.1"/>
    </source>
</evidence>
<gene>
    <name evidence="1" type="ORF">SAY86_007593</name>
</gene>
<evidence type="ECO:0000313" key="2">
    <source>
        <dbReference type="Proteomes" id="UP001346149"/>
    </source>
</evidence>
<dbReference type="SMART" id="SM00205">
    <property type="entry name" value="THN"/>
    <property type="match status" value="1"/>
</dbReference>
<dbReference type="PANTHER" id="PTHR31048">
    <property type="entry name" value="OS03G0233200 PROTEIN"/>
    <property type="match status" value="1"/>
</dbReference>
<dbReference type="SUPFAM" id="SSF49870">
    <property type="entry name" value="Osmotin, thaumatin-like protein"/>
    <property type="match status" value="1"/>
</dbReference>
<reference evidence="1 2" key="1">
    <citation type="journal article" date="2023" name="Hortic Res">
        <title>Pangenome of water caltrop reveals structural variations and asymmetric subgenome divergence after allopolyploidization.</title>
        <authorList>
            <person name="Zhang X."/>
            <person name="Chen Y."/>
            <person name="Wang L."/>
            <person name="Yuan Y."/>
            <person name="Fang M."/>
            <person name="Shi L."/>
            <person name="Lu R."/>
            <person name="Comes H.P."/>
            <person name="Ma Y."/>
            <person name="Chen Y."/>
            <person name="Huang G."/>
            <person name="Zhou Y."/>
            <person name="Zheng Z."/>
            <person name="Qiu Y."/>
        </authorList>
    </citation>
    <scope>NUCLEOTIDE SEQUENCE [LARGE SCALE GENOMIC DNA]</scope>
    <source>
        <strain evidence="1">F231</strain>
    </source>
</reference>
<protein>
    <recommendedName>
        <fullName evidence="3">Thaumatin-like protein</fullName>
    </recommendedName>
</protein>
<dbReference type="InterPro" id="IPR037176">
    <property type="entry name" value="Osmotin/thaumatin-like_sf"/>
</dbReference>
<dbReference type="Proteomes" id="UP001346149">
    <property type="component" value="Unassembled WGS sequence"/>
</dbReference>
<sequence length="118" mass="12490">MDGEELILVNNCKESIWPGILGNSGQLTPKDGGFLLPSGQEAVIDVPHKWSGRVWGRQGCSFDSNGKGACSTGDCSGLLNFQGTGGSPPATVVEQSTFSQGTTFSFIFANIFFIIINE</sequence>
<name>A0AAN7LET5_TRANT</name>
<accession>A0AAN7LET5</accession>
<organism evidence="1 2">
    <name type="scientific">Trapa natans</name>
    <name type="common">Water chestnut</name>
    <dbReference type="NCBI Taxonomy" id="22666"/>
    <lineage>
        <taxon>Eukaryota</taxon>
        <taxon>Viridiplantae</taxon>
        <taxon>Streptophyta</taxon>
        <taxon>Embryophyta</taxon>
        <taxon>Tracheophyta</taxon>
        <taxon>Spermatophyta</taxon>
        <taxon>Magnoliopsida</taxon>
        <taxon>eudicotyledons</taxon>
        <taxon>Gunneridae</taxon>
        <taxon>Pentapetalae</taxon>
        <taxon>rosids</taxon>
        <taxon>malvids</taxon>
        <taxon>Myrtales</taxon>
        <taxon>Lythraceae</taxon>
        <taxon>Trapa</taxon>
    </lineage>
</organism>
<dbReference type="InterPro" id="IPR001938">
    <property type="entry name" value="Thaumatin"/>
</dbReference>
<dbReference type="Gene3D" id="2.60.110.10">
    <property type="entry name" value="Thaumatin"/>
    <property type="match status" value="1"/>
</dbReference>
<comment type="caution">
    <text evidence="1">The sequence shown here is derived from an EMBL/GenBank/DDBJ whole genome shotgun (WGS) entry which is preliminary data.</text>
</comment>
<dbReference type="AlphaFoldDB" id="A0AAN7LET5"/>
<keyword evidence="2" id="KW-1185">Reference proteome</keyword>
<dbReference type="EMBL" id="JAXQNO010000015">
    <property type="protein sequence ID" value="KAK4783219.1"/>
    <property type="molecule type" value="Genomic_DNA"/>
</dbReference>
<evidence type="ECO:0008006" key="3">
    <source>
        <dbReference type="Google" id="ProtNLM"/>
    </source>
</evidence>